<dbReference type="Proteomes" id="UP000325313">
    <property type="component" value="Unassembled WGS sequence"/>
</dbReference>
<protein>
    <submittedName>
        <fullName evidence="1">Uncharacterized protein</fullName>
    </submittedName>
</protein>
<organism evidence="1 2">
    <name type="scientific">Puccinia graminis f. sp. tritici</name>
    <dbReference type="NCBI Taxonomy" id="56615"/>
    <lineage>
        <taxon>Eukaryota</taxon>
        <taxon>Fungi</taxon>
        <taxon>Dikarya</taxon>
        <taxon>Basidiomycota</taxon>
        <taxon>Pucciniomycotina</taxon>
        <taxon>Pucciniomycetes</taxon>
        <taxon>Pucciniales</taxon>
        <taxon>Pucciniaceae</taxon>
        <taxon>Puccinia</taxon>
    </lineage>
</organism>
<gene>
    <name evidence="1" type="ORF">PGTUg99_022784</name>
</gene>
<comment type="caution">
    <text evidence="1">The sequence shown here is derived from an EMBL/GenBank/DDBJ whole genome shotgun (WGS) entry which is preliminary data.</text>
</comment>
<reference evidence="1 2" key="1">
    <citation type="submission" date="2019-05" db="EMBL/GenBank/DDBJ databases">
        <title>Emergence of the Ug99 lineage of the wheat stem rust pathogen through somatic hybridization.</title>
        <authorList>
            <person name="Li F."/>
            <person name="Upadhyaya N.M."/>
            <person name="Sperschneider J."/>
            <person name="Matny O."/>
            <person name="Nguyen-Phuc H."/>
            <person name="Mago R."/>
            <person name="Raley C."/>
            <person name="Miller M.E."/>
            <person name="Silverstein K.A.T."/>
            <person name="Henningsen E."/>
            <person name="Hirsch C.D."/>
            <person name="Visser B."/>
            <person name="Pretorius Z.A."/>
            <person name="Steffenson B.J."/>
            <person name="Schwessinger B."/>
            <person name="Dodds P.N."/>
            <person name="Figueroa M."/>
        </authorList>
    </citation>
    <scope>NUCLEOTIDE SEQUENCE [LARGE SCALE GENOMIC DNA]</scope>
    <source>
        <strain evidence="1 2">Ug99</strain>
    </source>
</reference>
<proteinExistence type="predicted"/>
<evidence type="ECO:0000313" key="2">
    <source>
        <dbReference type="Proteomes" id="UP000325313"/>
    </source>
</evidence>
<evidence type="ECO:0000313" key="1">
    <source>
        <dbReference type="EMBL" id="KAA1128672.1"/>
    </source>
</evidence>
<dbReference type="EMBL" id="VDEP01000140">
    <property type="protein sequence ID" value="KAA1128672.1"/>
    <property type="molecule type" value="Genomic_DNA"/>
</dbReference>
<dbReference type="AlphaFoldDB" id="A0A5B0RTK1"/>
<sequence length="167" mass="19236">MFLADQFFDLSAKIGFHKPLRLFTSRIVSLARRSSFAHFFGPSLAAFLAPLAFVFPQFLDALDQLLILWNRLLQKLDKILMQLALLNPVTVHDISDCAVQLDGTVRRLWQVYVRHLRLWDATRQINGPLRPFWITFARLVFFFGGAPGNGLRKAQLDNSTQPHPYRL</sequence>
<accession>A0A5B0RTK1</accession>
<name>A0A5B0RTK1_PUCGR</name>